<keyword evidence="2" id="KW-0479">Metal-binding</keyword>
<keyword evidence="3" id="KW-0863">Zinc-finger</keyword>
<evidence type="ECO:0000256" key="2">
    <source>
        <dbReference type="ARBA" id="ARBA00022723"/>
    </source>
</evidence>
<dbReference type="GO" id="GO:0008270">
    <property type="term" value="F:zinc ion binding"/>
    <property type="evidence" value="ECO:0007669"/>
    <property type="project" value="UniProtKB-KW"/>
</dbReference>
<proteinExistence type="predicted"/>
<evidence type="ECO:0000313" key="5">
    <source>
        <dbReference type="EMBL" id="CAH2100796.1"/>
    </source>
</evidence>
<accession>A0AAU9UP58</accession>
<comment type="caution">
    <text evidence="5">The sequence shown here is derived from an EMBL/GenBank/DDBJ whole genome shotgun (WGS) entry which is preliminary data.</text>
</comment>
<organism evidence="5 6">
    <name type="scientific">Euphydryas editha</name>
    <name type="common">Edith's checkerspot</name>
    <dbReference type="NCBI Taxonomy" id="104508"/>
    <lineage>
        <taxon>Eukaryota</taxon>
        <taxon>Metazoa</taxon>
        <taxon>Ecdysozoa</taxon>
        <taxon>Arthropoda</taxon>
        <taxon>Hexapoda</taxon>
        <taxon>Insecta</taxon>
        <taxon>Pterygota</taxon>
        <taxon>Neoptera</taxon>
        <taxon>Endopterygota</taxon>
        <taxon>Lepidoptera</taxon>
        <taxon>Glossata</taxon>
        <taxon>Ditrysia</taxon>
        <taxon>Papilionoidea</taxon>
        <taxon>Nymphalidae</taxon>
        <taxon>Nymphalinae</taxon>
        <taxon>Euphydryas</taxon>
    </lineage>
</organism>
<evidence type="ECO:0000259" key="4">
    <source>
        <dbReference type="PROSITE" id="PS50966"/>
    </source>
</evidence>
<dbReference type="EMBL" id="CAKOGL010000023">
    <property type="protein sequence ID" value="CAH2100796.1"/>
    <property type="molecule type" value="Genomic_DNA"/>
</dbReference>
<dbReference type="PANTHER" id="PTHR23080">
    <property type="entry name" value="THAP DOMAIN PROTEIN"/>
    <property type="match status" value="1"/>
</dbReference>
<dbReference type="InterPro" id="IPR027806">
    <property type="entry name" value="HARBI1_dom"/>
</dbReference>
<evidence type="ECO:0000256" key="1">
    <source>
        <dbReference type="ARBA" id="ARBA00001968"/>
    </source>
</evidence>
<sequence>MATGSRTAASPQQRQCVNCWFLVPRNLPIHEVVQLPDSVASVLRSWVTPTIVISEYIICNECLLLIQEQIASRGPLDVPAYGHASICFGCGTSILRSRNIHRVRSDSAERNIILQWTPSHLVSRLERVCGACWRAANRTINRQQEHDLQRPIHVEEEPKIEPPPRIFSSDYKRAANTANHCLFLNCNGVERLSIPLTVREMLLLNYSFYVPLGARICHYHLNSATWSELTSTLCDFTGQQFDDIMSLMKNAAHYVIDFNNINHMPPALCHYWLGMNADRFHELLSFIPSLSGCVPSASLALAIYLVKLRTGDSNERLSTLFNKGRSTLEHYMGKARDCLLNEFVPANLGFSHMSIQNVASRNRIIPDTLFGNPELPVSEKPAIVICDATYIFVQNSSNYKFQKESYSLQKLDNLVKPFIIVCCDGYIIDCLGPYKATTNDATITTINLNNDAPLRSFFRSGDIFILDRGFRDVVQELQSCGFVTHMPESVLENEFQLTTVQANRSRFVTMCRWVVEIINGRIKRDYMLFRHVYNNRSAPHLKVDLRIACALINKYHRLIDDHPDAALYASIAKARLWLPNHLADFVNRENMNRRSVNFQRIDGNHPQLNNFPKLSMEILQIFALGTYQIKQAVSYYGEHVRHSGTYIVEINREVDEEVPLVLGLNNYLLRGRIRSRHISNRTYYVYLLISNDEEVADTIDAIVGYCCSCRVGRRTVGCCAHVMTVVWYLSWARYNDINAPAAFLDDFFDEYEEE</sequence>
<dbReference type="PROSITE" id="PS50966">
    <property type="entry name" value="ZF_SWIM"/>
    <property type="match status" value="1"/>
</dbReference>
<evidence type="ECO:0000313" key="6">
    <source>
        <dbReference type="Proteomes" id="UP001153954"/>
    </source>
</evidence>
<reference evidence="5" key="1">
    <citation type="submission" date="2022-03" db="EMBL/GenBank/DDBJ databases">
        <authorList>
            <person name="Tunstrom K."/>
        </authorList>
    </citation>
    <scope>NUCLEOTIDE SEQUENCE</scope>
</reference>
<keyword evidence="6" id="KW-1185">Reference proteome</keyword>
<gene>
    <name evidence="5" type="ORF">EEDITHA_LOCUS15616</name>
</gene>
<keyword evidence="3" id="KW-0862">Zinc</keyword>
<comment type="cofactor">
    <cofactor evidence="1">
        <name>a divalent metal cation</name>
        <dbReference type="ChEBI" id="CHEBI:60240"/>
    </cofactor>
</comment>
<protein>
    <recommendedName>
        <fullName evidence="4">SWIM-type domain-containing protein</fullName>
    </recommendedName>
</protein>
<dbReference type="Proteomes" id="UP001153954">
    <property type="component" value="Unassembled WGS sequence"/>
</dbReference>
<dbReference type="InterPro" id="IPR007527">
    <property type="entry name" value="Znf_SWIM"/>
</dbReference>
<name>A0AAU9UP58_EUPED</name>
<feature type="domain" description="SWIM-type" evidence="4">
    <location>
        <begin position="683"/>
        <end position="730"/>
    </location>
</feature>
<evidence type="ECO:0000256" key="3">
    <source>
        <dbReference type="PROSITE-ProRule" id="PRU00325"/>
    </source>
</evidence>
<dbReference type="AlphaFoldDB" id="A0AAU9UP58"/>
<dbReference type="Pfam" id="PF13359">
    <property type="entry name" value="DDE_Tnp_4"/>
    <property type="match status" value="1"/>
</dbReference>